<evidence type="ECO:0000256" key="1">
    <source>
        <dbReference type="SAM" id="MobiDB-lite"/>
    </source>
</evidence>
<feature type="compositionally biased region" description="Polar residues" evidence="1">
    <location>
        <begin position="52"/>
        <end position="71"/>
    </location>
</feature>
<comment type="caution">
    <text evidence="3">The sequence shown here is derived from an EMBL/GenBank/DDBJ whole genome shotgun (WGS) entry which is preliminary data.</text>
</comment>
<sequence>MTIFMVKVCIILPIFLSGVLSSMKNFINLKTNHVVVGLIRMRFGVVPLKPPSQATASHETGPKTSDQTSPTFPSPPPAISRRQVAGKYKFQAGFRPKFQSLNLSPPTTNSDG</sequence>
<proteinExistence type="predicted"/>
<gene>
    <name evidence="3" type="ORF">L3X38_019879</name>
</gene>
<accession>A0AAD4WBS4</accession>
<dbReference type="AlphaFoldDB" id="A0AAD4WBS4"/>
<evidence type="ECO:0000313" key="3">
    <source>
        <dbReference type="EMBL" id="KAI5340605.1"/>
    </source>
</evidence>
<dbReference type="EMBL" id="JAJFAZ020000003">
    <property type="protein sequence ID" value="KAI5340605.1"/>
    <property type="molecule type" value="Genomic_DNA"/>
</dbReference>
<feature type="signal peptide" evidence="2">
    <location>
        <begin position="1"/>
        <end position="21"/>
    </location>
</feature>
<keyword evidence="2" id="KW-0732">Signal</keyword>
<evidence type="ECO:0000313" key="4">
    <source>
        <dbReference type="Proteomes" id="UP001054821"/>
    </source>
</evidence>
<organism evidence="3 4">
    <name type="scientific">Prunus dulcis</name>
    <name type="common">Almond</name>
    <name type="synonym">Amygdalus dulcis</name>
    <dbReference type="NCBI Taxonomy" id="3755"/>
    <lineage>
        <taxon>Eukaryota</taxon>
        <taxon>Viridiplantae</taxon>
        <taxon>Streptophyta</taxon>
        <taxon>Embryophyta</taxon>
        <taxon>Tracheophyta</taxon>
        <taxon>Spermatophyta</taxon>
        <taxon>Magnoliopsida</taxon>
        <taxon>eudicotyledons</taxon>
        <taxon>Gunneridae</taxon>
        <taxon>Pentapetalae</taxon>
        <taxon>rosids</taxon>
        <taxon>fabids</taxon>
        <taxon>Rosales</taxon>
        <taxon>Rosaceae</taxon>
        <taxon>Amygdaloideae</taxon>
        <taxon>Amygdaleae</taxon>
        <taxon>Prunus</taxon>
    </lineage>
</organism>
<feature type="chain" id="PRO_5042023184" evidence="2">
    <location>
        <begin position="22"/>
        <end position="112"/>
    </location>
</feature>
<dbReference type="Proteomes" id="UP001054821">
    <property type="component" value="Chromosome 3"/>
</dbReference>
<reference evidence="3 4" key="1">
    <citation type="journal article" date="2022" name="G3 (Bethesda)">
        <title>Whole-genome sequence and methylome profiling of the almond [Prunus dulcis (Mill.) D.A. Webb] cultivar 'Nonpareil'.</title>
        <authorList>
            <person name="D'Amico-Willman K.M."/>
            <person name="Ouma W.Z."/>
            <person name="Meulia T."/>
            <person name="Sideli G.M."/>
            <person name="Gradziel T.M."/>
            <person name="Fresnedo-Ramirez J."/>
        </authorList>
    </citation>
    <scope>NUCLEOTIDE SEQUENCE [LARGE SCALE GENOMIC DNA]</scope>
    <source>
        <strain evidence="3">Clone GOH B32 T37-40</strain>
    </source>
</reference>
<name>A0AAD4WBS4_PRUDU</name>
<protein>
    <submittedName>
        <fullName evidence="3">Uncharacterized protein</fullName>
    </submittedName>
</protein>
<keyword evidence="4" id="KW-1185">Reference proteome</keyword>
<feature type="region of interest" description="Disordered" evidence="1">
    <location>
        <begin position="50"/>
        <end position="80"/>
    </location>
</feature>
<evidence type="ECO:0000256" key="2">
    <source>
        <dbReference type="SAM" id="SignalP"/>
    </source>
</evidence>